<dbReference type="SMART" id="SM01208">
    <property type="entry name" value="G5"/>
    <property type="match status" value="1"/>
</dbReference>
<sequence length="469" mass="51316">MYKRVLAWIGSHAPPGSRRWWAALVPAAIVVYLFGTTVYVQSQSTYYRVVMDGRPLGYVAGQETVGDAVALAERNASREYGFPVRLANPPAVEQIITHERYETLSLQALAERLQAAGDFLTRATVLVVDGQEVAALPSKEAAQSVLDELKARYARRLEASVEGGRLDVRRVTIQQSIRLEERDDVPADRVRDAVDVLAQLMGGKQAQRVHVVRAGESPWTIASAHGMTVAELLGANPGVDPQRLQPGEELRLNVPEPWISFESEEVLTVTERIPFATRREYDANLDAGKQRVKQEGEYGEKQITYALRRRDGRIVEQRKVEEQVTRQPVDRILVIGTKPVAGVSTGRLIWPLRGRITSGYGPRWGAMHTGIDIDGATGQAVRAADGGTVVSAGWDGGYGYAVQIRHDSGLYTFYAHMSRIAVDVGDAVAQGQVIGYVGSTGRSTGSHLHFEVRRCTSPGCAVPPLGFLP</sequence>
<dbReference type="SUPFAM" id="SSF51261">
    <property type="entry name" value="Duplicated hybrid motif"/>
    <property type="match status" value="1"/>
</dbReference>
<keyword evidence="2" id="KW-0812">Transmembrane</keyword>
<evidence type="ECO:0000256" key="1">
    <source>
        <dbReference type="ARBA" id="ARBA00022729"/>
    </source>
</evidence>
<dbReference type="EMBL" id="CP132508">
    <property type="protein sequence ID" value="WPD19088.1"/>
    <property type="molecule type" value="Genomic_DNA"/>
</dbReference>
<dbReference type="InterPro" id="IPR036779">
    <property type="entry name" value="LysM_dom_sf"/>
</dbReference>
<dbReference type="InterPro" id="IPR011055">
    <property type="entry name" value="Dup_hybrid_motif"/>
</dbReference>
<evidence type="ECO:0000313" key="5">
    <source>
        <dbReference type="EMBL" id="WPD19088.1"/>
    </source>
</evidence>
<feature type="domain" description="G5" evidence="3">
    <location>
        <begin position="259"/>
        <end position="339"/>
    </location>
</feature>
<dbReference type="PROSITE" id="PS51782">
    <property type="entry name" value="LYSM"/>
    <property type="match status" value="1"/>
</dbReference>
<feature type="domain" description="LysM" evidence="4">
    <location>
        <begin position="208"/>
        <end position="252"/>
    </location>
</feature>
<organism evidence="5 6">
    <name type="scientific">Thermaerobacter composti</name>
    <dbReference type="NCBI Taxonomy" id="554949"/>
    <lineage>
        <taxon>Bacteria</taxon>
        <taxon>Bacillati</taxon>
        <taxon>Bacillota</taxon>
        <taxon>Clostridia</taxon>
        <taxon>Eubacteriales</taxon>
        <taxon>Clostridiales Family XVII. Incertae Sedis</taxon>
        <taxon>Thermaerobacter</taxon>
    </lineage>
</organism>
<feature type="transmembrane region" description="Helical" evidence="2">
    <location>
        <begin position="20"/>
        <end position="40"/>
    </location>
</feature>
<dbReference type="InterPro" id="IPR018392">
    <property type="entry name" value="LysM"/>
</dbReference>
<keyword evidence="1" id="KW-0732">Signal</keyword>
<dbReference type="PANTHER" id="PTHR21666:SF270">
    <property type="entry name" value="MUREIN HYDROLASE ACTIVATOR ENVC"/>
    <property type="match status" value="1"/>
</dbReference>
<dbReference type="InterPro" id="IPR011098">
    <property type="entry name" value="G5_dom"/>
</dbReference>
<dbReference type="SUPFAM" id="SSF54106">
    <property type="entry name" value="LysM domain"/>
    <property type="match status" value="1"/>
</dbReference>
<dbReference type="Proteomes" id="UP001304683">
    <property type="component" value="Chromosome"/>
</dbReference>
<keyword evidence="2" id="KW-0472">Membrane</keyword>
<evidence type="ECO:0000259" key="3">
    <source>
        <dbReference type="PROSITE" id="PS51109"/>
    </source>
</evidence>
<keyword evidence="2" id="KW-1133">Transmembrane helix</keyword>
<dbReference type="Gene3D" id="2.20.230.10">
    <property type="entry name" value="Resuscitation-promoting factor rpfb"/>
    <property type="match status" value="1"/>
</dbReference>
<dbReference type="Gene3D" id="2.70.70.10">
    <property type="entry name" value="Glucose Permease (Domain IIA)"/>
    <property type="match status" value="1"/>
</dbReference>
<evidence type="ECO:0000313" key="6">
    <source>
        <dbReference type="Proteomes" id="UP001304683"/>
    </source>
</evidence>
<dbReference type="CDD" id="cd00118">
    <property type="entry name" value="LysM"/>
    <property type="match status" value="1"/>
</dbReference>
<dbReference type="CDD" id="cd12797">
    <property type="entry name" value="M23_peptidase"/>
    <property type="match status" value="1"/>
</dbReference>
<dbReference type="RefSeq" id="WP_318750723.1">
    <property type="nucleotide sequence ID" value="NZ_CP132508.1"/>
</dbReference>
<dbReference type="PROSITE" id="PS51109">
    <property type="entry name" value="G5"/>
    <property type="match status" value="1"/>
</dbReference>
<dbReference type="PANTHER" id="PTHR21666">
    <property type="entry name" value="PEPTIDASE-RELATED"/>
    <property type="match status" value="1"/>
</dbReference>
<dbReference type="Pfam" id="PF01551">
    <property type="entry name" value="Peptidase_M23"/>
    <property type="match status" value="1"/>
</dbReference>
<accession>A0ABZ0QPZ1</accession>
<protein>
    <submittedName>
        <fullName evidence="5">Peptidoglycan DD-metalloendopeptidase family protein</fullName>
    </submittedName>
</protein>
<evidence type="ECO:0000259" key="4">
    <source>
        <dbReference type="PROSITE" id="PS51782"/>
    </source>
</evidence>
<reference evidence="5 6" key="1">
    <citation type="submission" date="2023-08" db="EMBL/GenBank/DDBJ databases">
        <title>Genome sequence of Thermaerobacter compostii strain Ins1, a spore-forming filamentous bacterium isolated from a deep geothermal reservoir.</title>
        <authorList>
            <person name="Bregnard D."/>
            <person name="Gonzalez D."/>
            <person name="Junier P."/>
        </authorList>
    </citation>
    <scope>NUCLEOTIDE SEQUENCE [LARGE SCALE GENOMIC DNA]</scope>
    <source>
        <strain evidence="5 6">Ins1</strain>
    </source>
</reference>
<dbReference type="SMART" id="SM00257">
    <property type="entry name" value="LysM"/>
    <property type="match status" value="1"/>
</dbReference>
<dbReference type="InterPro" id="IPR016047">
    <property type="entry name" value="M23ase_b-sheet_dom"/>
</dbReference>
<dbReference type="Pfam" id="PF01476">
    <property type="entry name" value="LysM"/>
    <property type="match status" value="1"/>
</dbReference>
<name>A0ABZ0QPZ1_9FIRM</name>
<dbReference type="Pfam" id="PF07501">
    <property type="entry name" value="G5"/>
    <property type="match status" value="1"/>
</dbReference>
<gene>
    <name evidence="5" type="ORF">Q5761_12225</name>
</gene>
<evidence type="ECO:0000256" key="2">
    <source>
        <dbReference type="SAM" id="Phobius"/>
    </source>
</evidence>
<proteinExistence type="predicted"/>
<keyword evidence="6" id="KW-1185">Reference proteome</keyword>
<dbReference type="InterPro" id="IPR050570">
    <property type="entry name" value="Cell_wall_metabolism_enzyme"/>
</dbReference>
<dbReference type="Gene3D" id="3.10.350.10">
    <property type="entry name" value="LysM domain"/>
    <property type="match status" value="1"/>
</dbReference>